<keyword evidence="5" id="KW-0813">Transport</keyword>
<keyword evidence="9" id="KW-1133">Transmembrane helix</keyword>
<sequence length="483" mass="53650">MNQPNSNNELNLPRQTGSKWMGAAAQRSMLFFVSYVLFEVLLIAIAISIGGAIDRIFDIRALSDFGLIMLMLLYLVITAFPFVAYGFLAAKRFPASIQVHIVSLLPVIIVGSYIWYATFTSAVGAKSDFGGITWLPYQIFVLWAYPFFESIKHYITDSSDMKITALLASFWPSLSVLAGIFVRKAIASNRGTRIFKTAAITAASLWLVMFTLSSLWPKHTMFTAETYPQIDGATAAIPFGKILMQELTGTNKPWAEQHVYFNTTHAAYEHLIAKKADLIFVAGPSDEELKLAEASGVKLKLTPIGKDAFIFLVHTDNEVSNLSIRQIQDIYAGKITSWSDVGGKNERIIAFQREKNSGSQTYMEQKVMKGLQLAEPPKEKKSSGMGGLIDAVADYKNGSYSLGYSFYYFANEMHKREHVKFLSVEGIESNKENIRKGTYPYTALLYAVTREGEPADSSASRLLQWLQSDVGKAAIERGGFVPN</sequence>
<keyword evidence="5" id="KW-0592">Phosphate transport</keyword>
<comment type="function">
    <text evidence="1">Part of the ABC transporter complex PstSACB involved in phosphate import.</text>
</comment>
<dbReference type="Gene3D" id="3.40.190.10">
    <property type="entry name" value="Periplasmic binding protein-like II"/>
    <property type="match status" value="2"/>
</dbReference>
<dbReference type="InterPro" id="IPR024370">
    <property type="entry name" value="PBP_domain"/>
</dbReference>
<evidence type="ECO:0000256" key="3">
    <source>
        <dbReference type="ARBA" id="ARBA00008725"/>
    </source>
</evidence>
<dbReference type="Pfam" id="PF12849">
    <property type="entry name" value="PBP_like_2"/>
    <property type="match status" value="1"/>
</dbReference>
<comment type="similarity">
    <text evidence="3">Belongs to the PstS family.</text>
</comment>
<feature type="transmembrane region" description="Helical" evidence="9">
    <location>
        <begin position="97"/>
        <end position="117"/>
    </location>
</feature>
<evidence type="ECO:0000256" key="2">
    <source>
        <dbReference type="ARBA" id="ARBA00004193"/>
    </source>
</evidence>
<evidence type="ECO:0000256" key="4">
    <source>
        <dbReference type="ARBA" id="ARBA00011529"/>
    </source>
</evidence>
<evidence type="ECO:0000259" key="10">
    <source>
        <dbReference type="Pfam" id="PF12849"/>
    </source>
</evidence>
<dbReference type="Proteomes" id="UP001300012">
    <property type="component" value="Unassembled WGS sequence"/>
</dbReference>
<feature type="transmembrane region" description="Helical" evidence="9">
    <location>
        <begin position="29"/>
        <end position="53"/>
    </location>
</feature>
<feature type="transmembrane region" description="Helical" evidence="9">
    <location>
        <begin position="163"/>
        <end position="182"/>
    </location>
</feature>
<reference evidence="11 12" key="1">
    <citation type="submission" date="2022-08" db="EMBL/GenBank/DDBJ databases">
        <title>Paenibacillus endoradicis sp. nov., Paenibacillus radicibacter sp. nov and Paenibacillus pararadicis sp. nov., three cold-adapted plant growth-promoting bacteria isolated from root of Larix gmelinii in Great Khingan.</title>
        <authorList>
            <person name="Xue H."/>
        </authorList>
    </citation>
    <scope>NUCLEOTIDE SEQUENCE [LARGE SCALE GENOMIC DNA]</scope>
    <source>
        <strain evidence="11 12">N5-1-1-5</strain>
    </source>
</reference>
<accession>A0ABT1YEK3</accession>
<keyword evidence="6" id="KW-0732">Signal</keyword>
<comment type="subcellular location">
    <subcellularLocation>
        <location evidence="2">Cell membrane</location>
        <topology evidence="2">Lipid-anchor</topology>
    </subcellularLocation>
</comment>
<evidence type="ECO:0000256" key="7">
    <source>
        <dbReference type="ARBA" id="ARBA00023139"/>
    </source>
</evidence>
<keyword evidence="9" id="KW-0472">Membrane</keyword>
<keyword evidence="9" id="KW-0812">Transmembrane</keyword>
<keyword evidence="8" id="KW-0449">Lipoprotein</keyword>
<dbReference type="PANTHER" id="PTHR30570">
    <property type="entry name" value="PERIPLASMIC PHOSPHATE BINDING COMPONENT OF PHOSPHATE ABC TRANSPORTER"/>
    <property type="match status" value="1"/>
</dbReference>
<feature type="transmembrane region" description="Helical" evidence="9">
    <location>
        <begin position="194"/>
        <end position="216"/>
    </location>
</feature>
<gene>
    <name evidence="11" type="ORF">NV381_10385</name>
</gene>
<feature type="transmembrane region" description="Helical" evidence="9">
    <location>
        <begin position="65"/>
        <end position="85"/>
    </location>
</feature>
<organism evidence="11 12">
    <name type="scientific">Paenibacillus radicis</name>
    <name type="common">ex Xue et al. 2023</name>
    <dbReference type="NCBI Taxonomy" id="2972489"/>
    <lineage>
        <taxon>Bacteria</taxon>
        <taxon>Bacillati</taxon>
        <taxon>Bacillota</taxon>
        <taxon>Bacilli</taxon>
        <taxon>Bacillales</taxon>
        <taxon>Paenibacillaceae</taxon>
        <taxon>Paenibacillus</taxon>
    </lineage>
</organism>
<dbReference type="SUPFAM" id="SSF53850">
    <property type="entry name" value="Periplasmic binding protein-like II"/>
    <property type="match status" value="1"/>
</dbReference>
<protein>
    <submittedName>
        <fullName evidence="11">Substrate-binding domain-containing protein</fullName>
    </submittedName>
</protein>
<keyword evidence="12" id="KW-1185">Reference proteome</keyword>
<dbReference type="EMBL" id="JANQBD010000006">
    <property type="protein sequence ID" value="MCR8631609.1"/>
    <property type="molecule type" value="Genomic_DNA"/>
</dbReference>
<evidence type="ECO:0000313" key="11">
    <source>
        <dbReference type="EMBL" id="MCR8631609.1"/>
    </source>
</evidence>
<evidence type="ECO:0000313" key="12">
    <source>
        <dbReference type="Proteomes" id="UP001300012"/>
    </source>
</evidence>
<comment type="subunit">
    <text evidence="4">The complex is composed of two ATP-binding proteins (PstB), two transmembrane proteins (PstC and PstA) and a solute-binding protein (PstS).</text>
</comment>
<evidence type="ECO:0000256" key="8">
    <source>
        <dbReference type="ARBA" id="ARBA00023288"/>
    </source>
</evidence>
<dbReference type="InterPro" id="IPR050811">
    <property type="entry name" value="Phosphate_ABC_transporter"/>
</dbReference>
<evidence type="ECO:0000256" key="1">
    <source>
        <dbReference type="ARBA" id="ARBA00002841"/>
    </source>
</evidence>
<dbReference type="RefSeq" id="WP_258213201.1">
    <property type="nucleotide sequence ID" value="NZ_JANQBD010000006.1"/>
</dbReference>
<feature type="transmembrane region" description="Helical" evidence="9">
    <location>
        <begin position="129"/>
        <end position="148"/>
    </location>
</feature>
<name>A0ABT1YEK3_9BACL</name>
<keyword evidence="7" id="KW-0564">Palmitate</keyword>
<evidence type="ECO:0000256" key="5">
    <source>
        <dbReference type="ARBA" id="ARBA00022592"/>
    </source>
</evidence>
<evidence type="ECO:0000256" key="6">
    <source>
        <dbReference type="ARBA" id="ARBA00022729"/>
    </source>
</evidence>
<feature type="domain" description="PBP" evidence="10">
    <location>
        <begin position="229"/>
        <end position="469"/>
    </location>
</feature>
<evidence type="ECO:0000256" key="9">
    <source>
        <dbReference type="SAM" id="Phobius"/>
    </source>
</evidence>
<proteinExistence type="inferred from homology"/>
<comment type="caution">
    <text evidence="11">The sequence shown here is derived from an EMBL/GenBank/DDBJ whole genome shotgun (WGS) entry which is preliminary data.</text>
</comment>
<dbReference type="PANTHER" id="PTHR30570:SF1">
    <property type="entry name" value="PHOSPHATE-BINDING PROTEIN PSTS"/>
    <property type="match status" value="1"/>
</dbReference>